<dbReference type="Proteomes" id="UP000270272">
    <property type="component" value="Chromosome"/>
</dbReference>
<gene>
    <name evidence="1" type="primary">putA_1</name>
    <name evidence="1" type="ORF">NCTC11075_05404</name>
</gene>
<evidence type="ECO:0000313" key="1">
    <source>
        <dbReference type="EMBL" id="VEB94482.1"/>
    </source>
</evidence>
<evidence type="ECO:0000313" key="2">
    <source>
        <dbReference type="Proteomes" id="UP000270272"/>
    </source>
</evidence>
<reference evidence="1 2" key="1">
    <citation type="submission" date="2018-12" db="EMBL/GenBank/DDBJ databases">
        <authorList>
            <consortium name="Pathogen Informatics"/>
        </authorList>
    </citation>
    <scope>NUCLEOTIDE SEQUENCE [LARGE SCALE GENOMIC DNA]</scope>
    <source>
        <strain evidence="1 2">NCTC11075</strain>
    </source>
</reference>
<organism evidence="1 2">
    <name type="scientific">Citrobacter koseri</name>
    <name type="common">Citrobacter diversus</name>
    <dbReference type="NCBI Taxonomy" id="545"/>
    <lineage>
        <taxon>Bacteria</taxon>
        <taxon>Pseudomonadati</taxon>
        <taxon>Pseudomonadota</taxon>
        <taxon>Gammaproteobacteria</taxon>
        <taxon>Enterobacterales</taxon>
        <taxon>Enterobacteriaceae</taxon>
        <taxon>Citrobacter</taxon>
    </lineage>
</organism>
<accession>A0A447UV18</accession>
<dbReference type="EMBL" id="LR134204">
    <property type="protein sequence ID" value="VEB94482.1"/>
    <property type="molecule type" value="Genomic_DNA"/>
</dbReference>
<name>A0A447UV18_CITKO</name>
<proteinExistence type="predicted"/>
<protein>
    <submittedName>
        <fullName evidence="1">Trifunctional transcriptional regulator/proline dehydrogenase/pyrroline-5-carboxylate dehydrogenase</fullName>
    </submittedName>
</protein>
<sequence length="102" mass="10794">MAGRCLPSRTAKRLPAAVCERIQFAKADTLTSQPFDAVIFHGDSDQLRALCEAVAARDGAIVSVQGFARGETNILLERLYIERSLSVNTAAAGGNASLMTIG</sequence>
<dbReference type="AlphaFoldDB" id="A0A447UV18"/>